<feature type="compositionally biased region" description="Acidic residues" evidence="3">
    <location>
        <begin position="884"/>
        <end position="894"/>
    </location>
</feature>
<dbReference type="SUPFAM" id="SSF54928">
    <property type="entry name" value="RNA-binding domain, RBD"/>
    <property type="match status" value="1"/>
</dbReference>
<feature type="region of interest" description="Disordered" evidence="3">
    <location>
        <begin position="136"/>
        <end position="155"/>
    </location>
</feature>
<reference evidence="5 6" key="1">
    <citation type="submission" date="2013-02" db="EMBL/GenBank/DDBJ databases">
        <title>Genome sequence of Candida maltosa Xu316, a potential industrial strain for xylitol and ethanol production.</title>
        <authorList>
            <person name="Yu J."/>
            <person name="Wang Q."/>
            <person name="Geng X."/>
            <person name="Bao W."/>
            <person name="He P."/>
            <person name="Cai J."/>
        </authorList>
    </citation>
    <scope>NUCLEOTIDE SEQUENCE [LARGE SCALE GENOMIC DNA]</scope>
    <source>
        <strain evidence="6">Xu316</strain>
    </source>
</reference>
<feature type="compositionally biased region" description="Basic residues" evidence="3">
    <location>
        <begin position="94"/>
        <end position="106"/>
    </location>
</feature>
<feature type="compositionally biased region" description="Low complexity" evidence="3">
    <location>
        <begin position="29"/>
        <end position="44"/>
    </location>
</feature>
<evidence type="ECO:0000256" key="1">
    <source>
        <dbReference type="ARBA" id="ARBA00022884"/>
    </source>
</evidence>
<dbReference type="Pfam" id="PF10378">
    <property type="entry name" value="RRM"/>
    <property type="match status" value="1"/>
</dbReference>
<dbReference type="InterPro" id="IPR039171">
    <property type="entry name" value="Cwc2/Slt11"/>
</dbReference>
<feature type="region of interest" description="Disordered" evidence="3">
    <location>
        <begin position="1"/>
        <end position="53"/>
    </location>
</feature>
<feature type="compositionally biased region" description="Basic and acidic residues" evidence="3">
    <location>
        <begin position="895"/>
        <end position="914"/>
    </location>
</feature>
<feature type="domain" description="RRM" evidence="4">
    <location>
        <begin position="586"/>
        <end position="661"/>
    </location>
</feature>
<dbReference type="Proteomes" id="UP000011777">
    <property type="component" value="Unassembled WGS sequence"/>
</dbReference>
<name>M3JET6_CANMX</name>
<feature type="region of interest" description="Disordered" evidence="3">
    <location>
        <begin position="410"/>
        <end position="431"/>
    </location>
</feature>
<evidence type="ECO:0000256" key="2">
    <source>
        <dbReference type="PROSITE-ProRule" id="PRU00176"/>
    </source>
</evidence>
<feature type="region of interest" description="Disordered" evidence="3">
    <location>
        <begin position="1054"/>
        <end position="1073"/>
    </location>
</feature>
<dbReference type="eggNOG" id="KOG0118">
    <property type="taxonomic scope" value="Eukaryota"/>
</dbReference>
<evidence type="ECO:0000256" key="3">
    <source>
        <dbReference type="SAM" id="MobiDB-lite"/>
    </source>
</evidence>
<accession>M3JET6</accession>
<dbReference type="GO" id="GO:0003729">
    <property type="term" value="F:mRNA binding"/>
    <property type="evidence" value="ECO:0007669"/>
    <property type="project" value="TreeGrafter"/>
</dbReference>
<dbReference type="OrthoDB" id="6407164at2759"/>
<keyword evidence="6" id="KW-1185">Reference proteome</keyword>
<dbReference type="SMART" id="SM00360">
    <property type="entry name" value="RRM"/>
    <property type="match status" value="2"/>
</dbReference>
<feature type="region of interest" description="Disordered" evidence="3">
    <location>
        <begin position="1015"/>
        <end position="1036"/>
    </location>
</feature>
<dbReference type="InterPro" id="IPR018835">
    <property type="entry name" value="RNA-binding_domain_put"/>
</dbReference>
<dbReference type="InterPro" id="IPR000504">
    <property type="entry name" value="RRM_dom"/>
</dbReference>
<feature type="compositionally biased region" description="Low complexity" evidence="3">
    <location>
        <begin position="108"/>
        <end position="123"/>
    </location>
</feature>
<feature type="region of interest" description="Disordered" evidence="3">
    <location>
        <begin position="815"/>
        <end position="850"/>
    </location>
</feature>
<feature type="compositionally biased region" description="Basic residues" evidence="3">
    <location>
        <begin position="146"/>
        <end position="155"/>
    </location>
</feature>
<feature type="compositionally biased region" description="Basic residues" evidence="3">
    <location>
        <begin position="952"/>
        <end position="963"/>
    </location>
</feature>
<dbReference type="AlphaFoldDB" id="M3JET6"/>
<evidence type="ECO:0000313" key="6">
    <source>
        <dbReference type="Proteomes" id="UP000011777"/>
    </source>
</evidence>
<evidence type="ECO:0000259" key="4">
    <source>
        <dbReference type="PROSITE" id="PS50102"/>
    </source>
</evidence>
<dbReference type="Gene3D" id="3.30.70.330">
    <property type="match status" value="2"/>
</dbReference>
<feature type="compositionally biased region" description="Pro residues" evidence="3">
    <location>
        <begin position="1059"/>
        <end position="1068"/>
    </location>
</feature>
<feature type="compositionally biased region" description="Acidic residues" evidence="3">
    <location>
        <begin position="915"/>
        <end position="936"/>
    </location>
</feature>
<dbReference type="PROSITE" id="PS50102">
    <property type="entry name" value="RRM"/>
    <property type="match status" value="1"/>
</dbReference>
<evidence type="ECO:0000313" key="5">
    <source>
        <dbReference type="EMBL" id="EMG50723.1"/>
    </source>
</evidence>
<feature type="region of interest" description="Disordered" evidence="3">
    <location>
        <begin position="875"/>
        <end position="963"/>
    </location>
</feature>
<feature type="compositionally biased region" description="Low complexity" evidence="3">
    <location>
        <begin position="1026"/>
        <end position="1036"/>
    </location>
</feature>
<feature type="compositionally biased region" description="Acidic residues" evidence="3">
    <location>
        <begin position="416"/>
        <end position="426"/>
    </location>
</feature>
<dbReference type="PANTHER" id="PTHR14089">
    <property type="entry name" value="PRE-MRNA-SPLICING FACTOR RBM22"/>
    <property type="match status" value="1"/>
</dbReference>
<dbReference type="GO" id="GO:0010494">
    <property type="term" value="C:cytoplasmic stress granule"/>
    <property type="evidence" value="ECO:0007669"/>
    <property type="project" value="TreeGrafter"/>
</dbReference>
<comment type="caution">
    <text evidence="5">The sequence shown here is derived from an EMBL/GenBank/DDBJ whole genome shotgun (WGS) entry which is preliminary data.</text>
</comment>
<proteinExistence type="predicted"/>
<dbReference type="HOGENOM" id="CLU_285123_0_0_1"/>
<sequence>MPRSIEIPPSLHFSSQQQEGKHNHPPPQTQQQQQQLPPQFHQQPTMAPFDMTYGQSMIPSNLLISSPYFTPPPSATQYFPQQPPLPPQSTSSSSHHHHHHHHHHNQYTRSSNSRNGSQSTSPSFNHSKLRHYETTLNGQYNNNNNHHNHHHHKKPTPFLTSVTNEIPSSINHSLDQLSFSRTIIFKNISPDISMHEFLNVIDFGPIEYCKMFSKPTPKSTREKFPEAPKNMQICYLSFSNNRIAHSFYMKYGKNIDNLNILKENLHDSKYLRLQLNHPITKESFSSTNSNNNSNNTTANNQDFIKLKTLNYILESNATRCVNIVFQINDELFDDGTVESRFDEIKVFIMTQCEKFGDVEDFELHIDTEDPNETDDEKKTTLSGNCVVHFCSIDSAIRTYESYLRRIQHDVQRDADTEATEEEDADEDKDKTDVNKKYSIKFIKAKFGKDRCDRTEIETIKNDQESTEESTTPIEGPLNSSTELKSFITSPEIERTPNGLNIADPISPNSSDIEASPLKSPLTNPENDLESTALSNVDYSIGSSSSRFPNNPAFVPVPYVLSNPLMSHSNASLISTHSCDGSSYGNRSIYLGNLHPKTTVEEIANNVRAGGLVESINYHPDRRVCFITFIDANVAYKFYMNHQVLHQLVIHGYDVTVGWAKQQVGQLNRDIALAVTAGASRNVYIGIKVTPNSIKKETDSKMPIPIEDELRQDFSNFGSLEQINFIHNKECGFMNFLHIIDAIRVVSIFEQGPTEAIGRLKKVFPLPDEAERFYNKYKDYKISFAKDRCGNSPKFSFKKRLPEEIGNIYYQSNGSSYSHHHHYEHNHHHHHNNYEENGSGATKNGSQRETDEFNKETIADETAMVFGIVSQTDANKSTELVDVPEVNEDEDDEKTLEEKELEVQKDEAMEAKDEGKDDVEEEEDDDDDEEEEEEEEVSIIIGSDETTSTTQKKPYHHPYRPRPRYQKIYHSNHSEPSFRRSSSNLSLNSSIPFNQSTGQYPHPVYYLPHLSRTNSATSFRSYGNHHQPQQPQQVQPTTTYLIPQTAPPLQYYGNAVVPQQVPPPPPPPNSASASATPQIRYVPIMPLQVPPPPGSTPYISSGSQVMAQYLAKSQQDHQMMYGMTPTPMPMTMPMYPAMNVDESFNDAYSYTSSRRSAGPYRRGSFKK</sequence>
<organism evidence="5 6">
    <name type="scientific">Candida maltosa (strain Xu316)</name>
    <name type="common">Yeast</name>
    <dbReference type="NCBI Taxonomy" id="1245528"/>
    <lineage>
        <taxon>Eukaryota</taxon>
        <taxon>Fungi</taxon>
        <taxon>Dikarya</taxon>
        <taxon>Ascomycota</taxon>
        <taxon>Saccharomycotina</taxon>
        <taxon>Pichiomycetes</taxon>
        <taxon>Debaryomycetaceae</taxon>
        <taxon>Candida/Lodderomyces clade</taxon>
        <taxon>Candida</taxon>
    </lineage>
</organism>
<protein>
    <recommendedName>
        <fullName evidence="4">RRM domain-containing protein</fullName>
    </recommendedName>
</protein>
<keyword evidence="1 2" id="KW-0694">RNA-binding</keyword>
<dbReference type="EMBL" id="AOGT01000140">
    <property type="protein sequence ID" value="EMG50723.1"/>
    <property type="molecule type" value="Genomic_DNA"/>
</dbReference>
<dbReference type="OMA" id="PIEYCKM"/>
<feature type="region of interest" description="Disordered" evidence="3">
    <location>
        <begin position="457"/>
        <end position="528"/>
    </location>
</feature>
<dbReference type="InterPro" id="IPR012677">
    <property type="entry name" value="Nucleotide-bd_a/b_plait_sf"/>
</dbReference>
<dbReference type="STRING" id="1245528.M3JET6"/>
<feature type="compositionally biased region" description="Polar residues" evidence="3">
    <location>
        <begin position="1015"/>
        <end position="1025"/>
    </location>
</feature>
<gene>
    <name evidence="5" type="ORF">G210_1378</name>
</gene>
<feature type="region of interest" description="Disordered" evidence="3">
    <location>
        <begin position="73"/>
        <end position="125"/>
    </location>
</feature>
<feature type="compositionally biased region" description="Basic residues" evidence="3">
    <location>
        <begin position="817"/>
        <end position="830"/>
    </location>
</feature>
<feature type="compositionally biased region" description="Polar residues" evidence="3">
    <location>
        <begin position="468"/>
        <end position="488"/>
    </location>
</feature>
<dbReference type="InterPro" id="IPR035979">
    <property type="entry name" value="RBD_domain_sf"/>
</dbReference>
<dbReference type="PANTHER" id="PTHR14089:SF8">
    <property type="entry name" value="RNA-BINDING PROTEIN MRN1"/>
    <property type="match status" value="1"/>
</dbReference>